<gene>
    <name evidence="1" type="ORF">FM21_35200</name>
</gene>
<evidence type="ECO:0000313" key="1">
    <source>
        <dbReference type="EMBL" id="KFG71502.1"/>
    </source>
</evidence>
<protein>
    <submittedName>
        <fullName evidence="1">Uncharacterized protein</fullName>
    </submittedName>
</protein>
<dbReference type="HOGENOM" id="CLU_1969330_0_0_11"/>
<name>A0A086MRI4_9ACTN</name>
<dbReference type="AlphaFoldDB" id="A0A086MRI4"/>
<evidence type="ECO:0000313" key="2">
    <source>
        <dbReference type="Proteomes" id="UP000029095"/>
    </source>
</evidence>
<dbReference type="RefSeq" id="WP_043386063.1">
    <property type="nucleotide sequence ID" value="NZ_KN039950.1"/>
</dbReference>
<proteinExistence type="predicted"/>
<accession>A0A086MRI4</accession>
<comment type="caution">
    <text evidence="1">The sequence shown here is derived from an EMBL/GenBank/DDBJ whole genome shotgun (WGS) entry which is preliminary data.</text>
</comment>
<organism evidence="1 2">
    <name type="scientific">Streptomyces mutabilis</name>
    <dbReference type="NCBI Taxonomy" id="67332"/>
    <lineage>
        <taxon>Bacteria</taxon>
        <taxon>Bacillati</taxon>
        <taxon>Actinomycetota</taxon>
        <taxon>Actinomycetes</taxon>
        <taxon>Kitasatosporales</taxon>
        <taxon>Streptomycetaceae</taxon>
        <taxon>Streptomyces</taxon>
    </lineage>
</organism>
<reference evidence="1 2" key="1">
    <citation type="submission" date="2014-05" db="EMBL/GenBank/DDBJ databases">
        <title>Complete genome sequence of the Streptomyces mutabilis TRM45540.</title>
        <authorList>
            <person name="Luo X."/>
            <person name="Zhang L."/>
        </authorList>
    </citation>
    <scope>NUCLEOTIDE SEQUENCE [LARGE SCALE GENOMIC DNA]</scope>
    <source>
        <strain evidence="1 2">TRM45540</strain>
    </source>
</reference>
<keyword evidence="2" id="KW-1185">Reference proteome</keyword>
<dbReference type="STRING" id="1915400.FM21_35200"/>
<sequence>MPAQPTEPVDLAEQIRDLVDVAATYAADGAPQTATDRLLEARALIDSMMPRPTVTPVVPLKTLTETVRNALHRRTPEDIAAVPWVAEAIGQHDDRAGALGELVTMTNEKHRAALVAWIEQTARSSAY</sequence>
<dbReference type="Proteomes" id="UP000029095">
    <property type="component" value="Unassembled WGS sequence"/>
</dbReference>
<dbReference type="EMBL" id="JNFQ01000007">
    <property type="protein sequence ID" value="KFG71502.1"/>
    <property type="molecule type" value="Genomic_DNA"/>
</dbReference>